<reference evidence="1 2" key="1">
    <citation type="journal article" date="2019" name="G3 (Bethesda)">
        <title>Sequencing of a Wild Apple (Malus baccata) Genome Unravels the Differences Between Cultivated and Wild Apple Species Regarding Disease Resistance and Cold Tolerance.</title>
        <authorList>
            <person name="Chen X."/>
        </authorList>
    </citation>
    <scope>NUCLEOTIDE SEQUENCE [LARGE SCALE GENOMIC DNA]</scope>
    <source>
        <strain evidence="2">cv. Shandingzi</strain>
        <tissue evidence="1">Leaves</tissue>
    </source>
</reference>
<sequence>MPPIERERDRTGERARGMSGDLSAIAADPQFHEWERCLGIFFPLFEGRMDRERERAKSMLCVCVFCVNPKLQLSSFLQQASSLISQAPGSILLRVLGFHYVSFQAFSGSGAVSHFVLILEVIHRCSVKASKLFVLK</sequence>
<organism evidence="1 2">
    <name type="scientific">Malus baccata</name>
    <name type="common">Siberian crab apple</name>
    <name type="synonym">Pyrus baccata</name>
    <dbReference type="NCBI Taxonomy" id="106549"/>
    <lineage>
        <taxon>Eukaryota</taxon>
        <taxon>Viridiplantae</taxon>
        <taxon>Streptophyta</taxon>
        <taxon>Embryophyta</taxon>
        <taxon>Tracheophyta</taxon>
        <taxon>Spermatophyta</taxon>
        <taxon>Magnoliopsida</taxon>
        <taxon>eudicotyledons</taxon>
        <taxon>Gunneridae</taxon>
        <taxon>Pentapetalae</taxon>
        <taxon>rosids</taxon>
        <taxon>fabids</taxon>
        <taxon>Rosales</taxon>
        <taxon>Rosaceae</taxon>
        <taxon>Amygdaloideae</taxon>
        <taxon>Maleae</taxon>
        <taxon>Malus</taxon>
    </lineage>
</organism>
<protein>
    <submittedName>
        <fullName evidence="1">Uncharacterized protein</fullName>
    </submittedName>
</protein>
<dbReference type="Proteomes" id="UP000315295">
    <property type="component" value="Unassembled WGS sequence"/>
</dbReference>
<proteinExistence type="predicted"/>
<accession>A0A540MAC4</accession>
<name>A0A540MAC4_MALBA</name>
<gene>
    <name evidence="1" type="ORF">C1H46_018718</name>
</gene>
<evidence type="ECO:0000313" key="2">
    <source>
        <dbReference type="Proteomes" id="UP000315295"/>
    </source>
</evidence>
<keyword evidence="2" id="KW-1185">Reference proteome</keyword>
<evidence type="ECO:0000313" key="1">
    <source>
        <dbReference type="EMBL" id="TQD95671.1"/>
    </source>
</evidence>
<comment type="caution">
    <text evidence="1">The sequence shown here is derived from an EMBL/GenBank/DDBJ whole genome shotgun (WGS) entry which is preliminary data.</text>
</comment>
<dbReference type="EMBL" id="VIEB01000308">
    <property type="protein sequence ID" value="TQD95671.1"/>
    <property type="molecule type" value="Genomic_DNA"/>
</dbReference>
<dbReference type="AlphaFoldDB" id="A0A540MAC4"/>